<organism evidence="3 4">
    <name type="scientific">Tetrabaena socialis</name>
    <dbReference type="NCBI Taxonomy" id="47790"/>
    <lineage>
        <taxon>Eukaryota</taxon>
        <taxon>Viridiplantae</taxon>
        <taxon>Chlorophyta</taxon>
        <taxon>core chlorophytes</taxon>
        <taxon>Chlorophyceae</taxon>
        <taxon>CS clade</taxon>
        <taxon>Chlamydomonadales</taxon>
        <taxon>Tetrabaenaceae</taxon>
        <taxon>Tetrabaena</taxon>
    </lineage>
</organism>
<dbReference type="AlphaFoldDB" id="A0A2J8A932"/>
<feature type="region of interest" description="Disordered" evidence="2">
    <location>
        <begin position="255"/>
        <end position="363"/>
    </location>
</feature>
<dbReference type="OrthoDB" id="552711at2759"/>
<feature type="compositionally biased region" description="Low complexity" evidence="2">
    <location>
        <begin position="339"/>
        <end position="353"/>
    </location>
</feature>
<keyword evidence="4" id="KW-1185">Reference proteome</keyword>
<evidence type="ECO:0000256" key="1">
    <source>
        <dbReference type="SAM" id="Coils"/>
    </source>
</evidence>
<feature type="compositionally biased region" description="Basic and acidic residues" evidence="2">
    <location>
        <begin position="271"/>
        <end position="281"/>
    </location>
</feature>
<comment type="caution">
    <text evidence="3">The sequence shown here is derived from an EMBL/GenBank/DDBJ whole genome shotgun (WGS) entry which is preliminary data.</text>
</comment>
<feature type="compositionally biased region" description="Basic residues" evidence="2">
    <location>
        <begin position="81"/>
        <end position="93"/>
    </location>
</feature>
<accession>A0A2J8A932</accession>
<evidence type="ECO:0000256" key="2">
    <source>
        <dbReference type="SAM" id="MobiDB-lite"/>
    </source>
</evidence>
<evidence type="ECO:0000313" key="4">
    <source>
        <dbReference type="Proteomes" id="UP000236333"/>
    </source>
</evidence>
<feature type="coiled-coil region" evidence="1">
    <location>
        <begin position="429"/>
        <end position="463"/>
    </location>
</feature>
<protein>
    <submittedName>
        <fullName evidence="3">Uncharacterized protein</fullName>
    </submittedName>
</protein>
<feature type="region of interest" description="Disordered" evidence="2">
    <location>
        <begin position="486"/>
        <end position="510"/>
    </location>
</feature>
<feature type="compositionally biased region" description="Low complexity" evidence="2">
    <location>
        <begin position="486"/>
        <end position="503"/>
    </location>
</feature>
<feature type="region of interest" description="Disordered" evidence="2">
    <location>
        <begin position="81"/>
        <end position="128"/>
    </location>
</feature>
<keyword evidence="1" id="KW-0175">Coiled coil</keyword>
<name>A0A2J8A932_9CHLO</name>
<proteinExistence type="predicted"/>
<dbReference type="Proteomes" id="UP000236333">
    <property type="component" value="Unassembled WGS sequence"/>
</dbReference>
<feature type="compositionally biased region" description="Pro residues" evidence="2">
    <location>
        <begin position="328"/>
        <end position="338"/>
    </location>
</feature>
<gene>
    <name evidence="3" type="ORF">TSOC_004386</name>
</gene>
<sequence>MAATELQLCHLCSDEVTEGDYRRELTCSYVACPGSDQAYHESCISNYLRKLKLPVDRLIGYPCPVVLDNGRACSGCIQRTHHKQPLNQKRKQKRMDAAAAAAAVPKPKPAPAAAKAKEPKAAGGGATAVPLRQPGVRVLSLQNVASSLPSVKMHYTSTGDGGPDSRAANGIAAGLAVQRNEAMAPERVVRQRVIPGWTGAEGAGKPGKTGSALEQQRAMVAALKAEAKAAAGRGTAKAAAAAANALGAAAAAGGGARPAADRRNHPNAAHAADESDSRSDDSGVQPAARDFALAPEDFPSFPGASRRAAGPTKQQQESEQLPAFNCPMPTPFDAPQPRPASADSAVAAAKAAAGAGGEEEDPDPVVARDQVYAAEDGTVVVADAAGNYVRMEDVYGPEPELMGYQDEQGVLSYFVVIRQSHMVAHEAHLAALAAEAQEQQALAEQQQALVQQQQALAQQQAQQQAVALAQQQLGVAAMAAGLVSPSPAAASPGATSSGMSSPAWAAADGKGPPGQSAILFGQPMPAYLIMQPKVLKELMSAASQQPEQPAGGDGEDLDDLLALCMGGAEPAAADFGAGGAVQYAGVGGGSAAAAVFQFAADVQQLQLQQQPEAEDLDDLMNLLCV</sequence>
<reference evidence="3 4" key="1">
    <citation type="journal article" date="2017" name="Mol. Biol. Evol.">
        <title>The 4-celled Tetrabaena socialis nuclear genome reveals the essential components for genetic control of cell number at the origin of multicellularity in the volvocine lineage.</title>
        <authorList>
            <person name="Featherston J."/>
            <person name="Arakaki Y."/>
            <person name="Hanschen E.R."/>
            <person name="Ferris P.J."/>
            <person name="Michod R.E."/>
            <person name="Olson B.J.S.C."/>
            <person name="Nozaki H."/>
            <person name="Durand P.M."/>
        </authorList>
    </citation>
    <scope>NUCLEOTIDE SEQUENCE [LARGE SCALE GENOMIC DNA]</scope>
    <source>
        <strain evidence="3 4">NIES-571</strain>
    </source>
</reference>
<dbReference type="EMBL" id="PGGS01000106">
    <property type="protein sequence ID" value="PNH09044.1"/>
    <property type="molecule type" value="Genomic_DNA"/>
</dbReference>
<evidence type="ECO:0000313" key="3">
    <source>
        <dbReference type="EMBL" id="PNH09044.1"/>
    </source>
</evidence>